<proteinExistence type="predicted"/>
<evidence type="ECO:0000313" key="3">
    <source>
        <dbReference type="Proteomes" id="UP000279259"/>
    </source>
</evidence>
<dbReference type="Proteomes" id="UP000279259">
    <property type="component" value="Unassembled WGS sequence"/>
</dbReference>
<dbReference type="OrthoDB" id="10315985at2759"/>
<evidence type="ECO:0000256" key="1">
    <source>
        <dbReference type="SAM" id="MobiDB-lite"/>
    </source>
</evidence>
<organism evidence="2 3">
    <name type="scientific">Saitozyma podzolica</name>
    <dbReference type="NCBI Taxonomy" id="1890683"/>
    <lineage>
        <taxon>Eukaryota</taxon>
        <taxon>Fungi</taxon>
        <taxon>Dikarya</taxon>
        <taxon>Basidiomycota</taxon>
        <taxon>Agaricomycotina</taxon>
        <taxon>Tremellomycetes</taxon>
        <taxon>Tremellales</taxon>
        <taxon>Trimorphomycetaceae</taxon>
        <taxon>Saitozyma</taxon>
    </lineage>
</organism>
<reference evidence="2 3" key="1">
    <citation type="submission" date="2018-11" db="EMBL/GenBank/DDBJ databases">
        <title>Genome sequence of Saitozyma podzolica DSM 27192.</title>
        <authorList>
            <person name="Aliyu H."/>
            <person name="Gorte O."/>
            <person name="Ochsenreither K."/>
        </authorList>
    </citation>
    <scope>NUCLEOTIDE SEQUENCE [LARGE SCALE GENOMIC DNA]</scope>
    <source>
        <strain evidence="2 3">DSM 27192</strain>
    </source>
</reference>
<keyword evidence="3" id="KW-1185">Reference proteome</keyword>
<sequence length="190" mass="20939">MSSNEGTQDSQVLIDWQLVEGRTIWSTPSLEETWPDFWTWDYDTASKLVDENDSSKSLFRYVPASDNRAATLVLTSGGLDELLDLMRDTATEVLSQQPTMELSEIRDGADELNTCYVHHQLTITPAETLQALSGKSLNRVLAHGDNIMSLSSVAATTEAFLEKLREQSGLGSQQPQQVEQPVLPPGWGAA</sequence>
<dbReference type="AlphaFoldDB" id="A0A427Y8J1"/>
<feature type="region of interest" description="Disordered" evidence="1">
    <location>
        <begin position="166"/>
        <end position="190"/>
    </location>
</feature>
<evidence type="ECO:0000313" key="2">
    <source>
        <dbReference type="EMBL" id="RSH87442.1"/>
    </source>
</evidence>
<protein>
    <submittedName>
        <fullName evidence="2">Uncharacterized protein</fullName>
    </submittedName>
</protein>
<dbReference type="EMBL" id="RSCD01000017">
    <property type="protein sequence ID" value="RSH87442.1"/>
    <property type="molecule type" value="Genomic_DNA"/>
</dbReference>
<accession>A0A427Y8J1</accession>
<name>A0A427Y8J1_9TREE</name>
<comment type="caution">
    <text evidence="2">The sequence shown here is derived from an EMBL/GenBank/DDBJ whole genome shotgun (WGS) entry which is preliminary data.</text>
</comment>
<gene>
    <name evidence="2" type="ORF">EHS25_003352</name>
</gene>